<reference evidence="3" key="1">
    <citation type="journal article" date="2019" name="Int. J. Syst. Evol. Microbiol.">
        <title>The Global Catalogue of Microorganisms (GCM) 10K type strain sequencing project: providing services to taxonomists for standard genome sequencing and annotation.</title>
        <authorList>
            <consortium name="The Broad Institute Genomics Platform"/>
            <consortium name="The Broad Institute Genome Sequencing Center for Infectious Disease"/>
            <person name="Wu L."/>
            <person name="Ma J."/>
        </authorList>
    </citation>
    <scope>NUCLEOTIDE SEQUENCE [LARGE SCALE GENOMIC DNA]</scope>
    <source>
        <strain evidence="3">JCM 16002</strain>
    </source>
</reference>
<dbReference type="RefSeq" id="WP_182658364.1">
    <property type="nucleotide sequence ID" value="NZ_BAAAQG010000024.1"/>
</dbReference>
<keyword evidence="3" id="KW-1185">Reference proteome</keyword>
<protein>
    <submittedName>
        <fullName evidence="2">VOC family protein</fullName>
    </submittedName>
</protein>
<dbReference type="Pfam" id="PF00903">
    <property type="entry name" value="Glyoxalase"/>
    <property type="match status" value="1"/>
</dbReference>
<gene>
    <name evidence="2" type="ORF">GCM10009831_34200</name>
</gene>
<dbReference type="PROSITE" id="PS51819">
    <property type="entry name" value="VOC"/>
    <property type="match status" value="1"/>
</dbReference>
<name>A0ABN2JAA3_9ACTN</name>
<dbReference type="InterPro" id="IPR004360">
    <property type="entry name" value="Glyas_Fos-R_dOase_dom"/>
</dbReference>
<dbReference type="InterPro" id="IPR037523">
    <property type="entry name" value="VOC_core"/>
</dbReference>
<dbReference type="PANTHER" id="PTHR34109:SF1">
    <property type="entry name" value="VOC DOMAIN-CONTAINING PROTEIN"/>
    <property type="match status" value="1"/>
</dbReference>
<dbReference type="PANTHER" id="PTHR34109">
    <property type="entry name" value="BNAUNNG04460D PROTEIN-RELATED"/>
    <property type="match status" value="1"/>
</dbReference>
<dbReference type="Proteomes" id="UP001500383">
    <property type="component" value="Unassembled WGS sequence"/>
</dbReference>
<comment type="caution">
    <text evidence="2">The sequence shown here is derived from an EMBL/GenBank/DDBJ whole genome shotgun (WGS) entry which is preliminary data.</text>
</comment>
<evidence type="ECO:0000313" key="3">
    <source>
        <dbReference type="Proteomes" id="UP001500383"/>
    </source>
</evidence>
<dbReference type="Gene3D" id="3.30.720.110">
    <property type="match status" value="1"/>
</dbReference>
<feature type="domain" description="VOC" evidence="1">
    <location>
        <begin position="9"/>
        <end position="133"/>
    </location>
</feature>
<dbReference type="InterPro" id="IPR029068">
    <property type="entry name" value="Glyas_Bleomycin-R_OHBP_Dase"/>
</dbReference>
<evidence type="ECO:0000313" key="2">
    <source>
        <dbReference type="EMBL" id="GAA1721188.1"/>
    </source>
</evidence>
<accession>A0ABN2JAA3</accession>
<evidence type="ECO:0000259" key="1">
    <source>
        <dbReference type="PROSITE" id="PS51819"/>
    </source>
</evidence>
<dbReference type="Gene3D" id="3.30.720.120">
    <property type="match status" value="1"/>
</dbReference>
<proteinExistence type="predicted"/>
<dbReference type="EMBL" id="BAAAQG010000024">
    <property type="protein sequence ID" value="GAA1721188.1"/>
    <property type="molecule type" value="Genomic_DNA"/>
</dbReference>
<organism evidence="2 3">
    <name type="scientific">Dietzia cercidiphylli</name>
    <dbReference type="NCBI Taxonomy" id="498199"/>
    <lineage>
        <taxon>Bacteria</taxon>
        <taxon>Bacillati</taxon>
        <taxon>Actinomycetota</taxon>
        <taxon>Actinomycetes</taxon>
        <taxon>Mycobacteriales</taxon>
        <taxon>Dietziaceae</taxon>
        <taxon>Dietzia</taxon>
    </lineage>
</organism>
<dbReference type="SUPFAM" id="SSF54593">
    <property type="entry name" value="Glyoxalase/Bleomycin resistance protein/Dihydroxybiphenyl dioxygenase"/>
    <property type="match status" value="1"/>
</dbReference>
<sequence length="144" mass="15263">MSTHEPGAEPAPTVWHCFRCTDSRVVIDWLVQALGFVETVSHTEGGRIVHAELLWPEGGGVMLGDGGRGDDDPHATPPGTGLAYVVTAESDAVYQRARAAGAEIVMEIHDTDYGDHTFSARDPEGNVWSVGQYRGHPAPGAATG</sequence>